<dbReference type="GO" id="GO:0003774">
    <property type="term" value="F:cytoskeletal motor activity"/>
    <property type="evidence" value="ECO:0007669"/>
    <property type="project" value="InterPro"/>
</dbReference>
<dbReference type="Pfam" id="PF02049">
    <property type="entry name" value="FliE"/>
    <property type="match status" value="1"/>
</dbReference>
<protein>
    <recommendedName>
        <fullName evidence="4">Flagellar hook-basal body complex protein FliE</fullName>
    </recommendedName>
</protein>
<dbReference type="RefSeq" id="WP_209357876.1">
    <property type="nucleotide sequence ID" value="NZ_CP060010.1"/>
</dbReference>
<dbReference type="InterPro" id="IPR001624">
    <property type="entry name" value="FliE"/>
</dbReference>
<comment type="subcellular location">
    <subcellularLocation>
        <location evidence="1 4">Bacterial flagellum basal body</location>
    </subcellularLocation>
</comment>
<evidence type="ECO:0000313" key="5">
    <source>
        <dbReference type="EMBL" id="QTN37179.1"/>
    </source>
</evidence>
<dbReference type="GO" id="GO:0071973">
    <property type="term" value="P:bacterial-type flagellum-dependent cell motility"/>
    <property type="evidence" value="ECO:0007669"/>
    <property type="project" value="InterPro"/>
</dbReference>
<dbReference type="EMBL" id="CP060010">
    <property type="protein sequence ID" value="QTN37179.1"/>
    <property type="molecule type" value="Genomic_DNA"/>
</dbReference>
<dbReference type="KEGG" id="cact:HZ995_06670"/>
<dbReference type="AlphaFoldDB" id="A0A975I8M5"/>
<dbReference type="PANTHER" id="PTHR34653">
    <property type="match status" value="1"/>
</dbReference>
<name>A0A975I8M5_9RHOB</name>
<evidence type="ECO:0000256" key="3">
    <source>
        <dbReference type="ARBA" id="ARBA00023143"/>
    </source>
</evidence>
<evidence type="ECO:0000313" key="6">
    <source>
        <dbReference type="Proteomes" id="UP000665026"/>
    </source>
</evidence>
<dbReference type="HAMAP" id="MF_00724">
    <property type="entry name" value="FliE"/>
    <property type="match status" value="1"/>
</dbReference>
<keyword evidence="5" id="KW-0282">Flagellum</keyword>
<organism evidence="5 6">
    <name type="scientific">Cognatishimia activa</name>
    <dbReference type="NCBI Taxonomy" id="1715691"/>
    <lineage>
        <taxon>Bacteria</taxon>
        <taxon>Pseudomonadati</taxon>
        <taxon>Pseudomonadota</taxon>
        <taxon>Alphaproteobacteria</taxon>
        <taxon>Rhodobacterales</taxon>
        <taxon>Paracoccaceae</taxon>
        <taxon>Cognatishimia</taxon>
    </lineage>
</organism>
<dbReference type="GO" id="GO:0009425">
    <property type="term" value="C:bacterial-type flagellum basal body"/>
    <property type="evidence" value="ECO:0007669"/>
    <property type="project" value="UniProtKB-SubCell"/>
</dbReference>
<keyword evidence="5" id="KW-0966">Cell projection</keyword>
<evidence type="ECO:0000256" key="1">
    <source>
        <dbReference type="ARBA" id="ARBA00004117"/>
    </source>
</evidence>
<proteinExistence type="inferred from homology"/>
<evidence type="ECO:0000256" key="4">
    <source>
        <dbReference type="HAMAP-Rule" id="MF_00724"/>
    </source>
</evidence>
<comment type="similarity">
    <text evidence="2 4">Belongs to the FliE family.</text>
</comment>
<evidence type="ECO:0000256" key="2">
    <source>
        <dbReference type="ARBA" id="ARBA00009272"/>
    </source>
</evidence>
<dbReference type="Proteomes" id="UP000665026">
    <property type="component" value="Chromosome"/>
</dbReference>
<keyword evidence="5" id="KW-0969">Cilium</keyword>
<accession>A0A975I8M5</accession>
<keyword evidence="3 4" id="KW-0975">Bacterial flagellum</keyword>
<dbReference type="GO" id="GO:0005198">
    <property type="term" value="F:structural molecule activity"/>
    <property type="evidence" value="ECO:0007669"/>
    <property type="project" value="InterPro"/>
</dbReference>
<gene>
    <name evidence="4" type="primary">fliE</name>
    <name evidence="5" type="ORF">HZ995_06670</name>
</gene>
<dbReference type="PANTHER" id="PTHR34653:SF1">
    <property type="entry name" value="FLAGELLAR HOOK-BASAL BODY COMPLEX PROTEIN FLIE"/>
    <property type="match status" value="1"/>
</dbReference>
<reference evidence="5" key="1">
    <citation type="submission" date="2020-07" db="EMBL/GenBank/DDBJ databases">
        <title>Genome sequences of bacteria associated with the marine, planktonic diatom Thalassiosira profunda strain ECT2AJA-044.</title>
        <authorList>
            <person name="Gargas C.B."/>
            <person name="Roberts W.R."/>
            <person name="Alverson A.J."/>
        </authorList>
    </citation>
    <scope>NUCLEOTIDE SEQUENCE</scope>
    <source>
        <strain evidence="5">ECT2AJA-044</strain>
    </source>
</reference>
<sequence>MADFTSIRPNTLIQSAYGQSKDLKAATEAQPEKAESFGDMLRAAAAQSAETVRRGDEVSTAGLTGDASIQQVVEATMDMESTVRVSVAVRDRIVEAYQEIMRMPI</sequence>